<sequence length="179" mass="20811">MLDVRASSESDSPVAGYKGRRVRKVPLDHWDEVERETVERLPEDIDGTKVYVINGLSKNKDTLQLLKDGRRWKKNGPTNWQGHKRVRYADCKGSSIYENENCPYKQQYGIINRTQFEKRSRKDTTTVCKGCGNLPKVISCPGRRYISYERKSVTVYHCGEHTCPVVKKFEKKLNVLKNW</sequence>
<dbReference type="OrthoDB" id="5988982at2759"/>
<keyword evidence="2" id="KW-1185">Reference proteome</keyword>
<accession>A0A6S7K9Y8</accession>
<dbReference type="EMBL" id="CACRXK020024594">
    <property type="protein sequence ID" value="CAB4038800.1"/>
    <property type="molecule type" value="Genomic_DNA"/>
</dbReference>
<organism evidence="1 2">
    <name type="scientific">Paramuricea clavata</name>
    <name type="common">Red gorgonian</name>
    <name type="synonym">Violescent sea-whip</name>
    <dbReference type="NCBI Taxonomy" id="317549"/>
    <lineage>
        <taxon>Eukaryota</taxon>
        <taxon>Metazoa</taxon>
        <taxon>Cnidaria</taxon>
        <taxon>Anthozoa</taxon>
        <taxon>Octocorallia</taxon>
        <taxon>Malacalcyonacea</taxon>
        <taxon>Plexauridae</taxon>
        <taxon>Paramuricea</taxon>
    </lineage>
</organism>
<reference evidence="1" key="1">
    <citation type="submission" date="2020-04" db="EMBL/GenBank/DDBJ databases">
        <authorList>
            <person name="Alioto T."/>
            <person name="Alioto T."/>
            <person name="Gomez Garrido J."/>
        </authorList>
    </citation>
    <scope>NUCLEOTIDE SEQUENCE</scope>
    <source>
        <strain evidence="1">A484AB</strain>
    </source>
</reference>
<comment type="caution">
    <text evidence="1">The sequence shown here is derived from an EMBL/GenBank/DDBJ whole genome shotgun (WGS) entry which is preliminary data.</text>
</comment>
<dbReference type="Proteomes" id="UP001152795">
    <property type="component" value="Unassembled WGS sequence"/>
</dbReference>
<proteinExistence type="predicted"/>
<evidence type="ECO:0000313" key="1">
    <source>
        <dbReference type="EMBL" id="CAB4038800.1"/>
    </source>
</evidence>
<protein>
    <submittedName>
        <fullName evidence="1">Uncharacterized protein</fullName>
    </submittedName>
</protein>
<gene>
    <name evidence="1" type="ORF">PACLA_8A051316</name>
</gene>
<dbReference type="AlphaFoldDB" id="A0A6S7K9Y8"/>
<name>A0A6S7K9Y8_PARCT</name>
<evidence type="ECO:0000313" key="2">
    <source>
        <dbReference type="Proteomes" id="UP001152795"/>
    </source>
</evidence>